<dbReference type="Pfam" id="PF13646">
    <property type="entry name" value="HEAT_2"/>
    <property type="match status" value="5"/>
</dbReference>
<organism evidence="3 4">
    <name type="scientific">Phytohabitans suffuscus</name>
    <dbReference type="NCBI Taxonomy" id="624315"/>
    <lineage>
        <taxon>Bacteria</taxon>
        <taxon>Bacillati</taxon>
        <taxon>Actinomycetota</taxon>
        <taxon>Actinomycetes</taxon>
        <taxon>Micromonosporales</taxon>
        <taxon>Micromonosporaceae</taxon>
    </lineage>
</organism>
<feature type="transmembrane region" description="Helical" evidence="1">
    <location>
        <begin position="12"/>
        <end position="35"/>
    </location>
</feature>
<dbReference type="PANTHER" id="PTHR12697">
    <property type="entry name" value="PBS LYASE HEAT-LIKE PROTEIN"/>
    <property type="match status" value="1"/>
</dbReference>
<keyword evidence="1" id="KW-0812">Transmembrane</keyword>
<dbReference type="PROSITE" id="PS50837">
    <property type="entry name" value="NACHT"/>
    <property type="match status" value="1"/>
</dbReference>
<dbReference type="InterPro" id="IPR007111">
    <property type="entry name" value="NACHT_NTPase"/>
</dbReference>
<sequence>MKREVGVSPIKRWSIVCLAAISSFSGCWAICQLVIGLGGDGPTAIAGALMAIVTLLGAAWASQPLDGQRGNPPRLTSSTGAGSAVRKEYLRRVRQHYSKVDMDVLTPSRDHEDHAPVLLTEIFVAQQVKSDPPPVELPREVTLRLRETDVPDSRPLPEGVSQADLDRVRQYEQRAPVDILPLVASGEHHLVLLGDPGSGKSTLARYLVRALAEPDLTGPLASLKGWLPLLIELREYAQHGSGPAVRDFLDFLEHQHQQQGLGLPRGAIETYLEKDGRALVVFDGLDEIFDAALRDRVARQVSTFAERYPHARMVVTSRPVGYQRSALEAGGFRRYKLQDLDISRIREFVGRWYAIARLDNPTEADRLKRRLIEAIEGSAPVAELAGNPMLLTILAIIGRRRSLPRDRASVYKHAVNVLVEQWDPRRFLANMAEGITYLHPADRLEMLRLIARRLQDSPAGLSGNFITSEDLMAEFANFLQMRDPTNISRGQAGAAAERMVRQFHDRSFILSRFGGEVYGFVHRSFLEYLTAADIVHRFNKEHLLSDEELIDGYFGRRCRDQSWHEVLQLTTGMLDERFANRAVLRMLDADPHWAASDDVEPHHILVAIRCIGEVRKITLLAEACTAAVEQVIRMLAIAHRRMTRTFSDSLNRAIGQSVLPVFATFAPYWPGRERYLTWFLRNGFVEADDPATCLTATRVAVTLCGDDPALREFLLIQARRGWSVHHRAAAGTALAQRWAGDPRGQAVVRAQCGTDPSWEVRHSALRAVVSVLPGDANTLDLLRERVVVEEHGDIRRTAVRALAAHWHADPETLPLLKELADRDRHEEVRLAALEAIGAWWREDAATADLLRSKATTDSHESVRRGVLLAIASAWPDKASSSQLLKNRATVDPSTDVRRAAVTAVATCCSGKSSLEWLRTRAASDGEPSVRQAAVLAIGDGWPESTEALSSLVDRLGDRSPEVRHAAVQTIGAGRFGTSEAATSLRRVGEFDVSPDVRQAALEAVATHLRHDEEVRQWLRERAECDPQAYVRSTAVRLVADEWNGDPPIEMWLHETASRNASSLVRRSAVQAIATAGRDDPDTLPVLLRRGVNDQDIDVRLTAMRYVADSWADDARTQPWLRERCVEDPSEDVRNLAMRTLVARWHDDPETLPLLRERAQADQHEYIRRAAVWMVADGWPDAPGSLPLLRERAAGDRHEIVRRAATQAIAVGWHDDPQTLPLLLGQARNDEHEHVRAGAVRAIASGWHDAPETFAMLLQRVTVDTHQAVRLLVLQIIVSGWAALPQTRQAVERVVSEDTAPAVRLTAVQALRRHWLANPATGRLLQRLAADDTDAEVRHAAGSDRGGELLLDS</sequence>
<evidence type="ECO:0000313" key="3">
    <source>
        <dbReference type="EMBL" id="BCB86213.1"/>
    </source>
</evidence>
<feature type="domain" description="NACHT" evidence="2">
    <location>
        <begin position="188"/>
        <end position="319"/>
    </location>
</feature>
<dbReference type="Pfam" id="PF05729">
    <property type="entry name" value="NACHT"/>
    <property type="match status" value="1"/>
</dbReference>
<gene>
    <name evidence="3" type="ORF">Psuf_035260</name>
</gene>
<proteinExistence type="predicted"/>
<evidence type="ECO:0000256" key="1">
    <source>
        <dbReference type="SAM" id="Phobius"/>
    </source>
</evidence>
<keyword evidence="1" id="KW-0472">Membrane</keyword>
<dbReference type="InterPro" id="IPR011989">
    <property type="entry name" value="ARM-like"/>
</dbReference>
<dbReference type="InterPro" id="IPR027417">
    <property type="entry name" value="P-loop_NTPase"/>
</dbReference>
<dbReference type="SUPFAM" id="SSF52540">
    <property type="entry name" value="P-loop containing nucleoside triphosphate hydrolases"/>
    <property type="match status" value="1"/>
</dbReference>
<dbReference type="PANTHER" id="PTHR12697:SF5">
    <property type="entry name" value="DEOXYHYPUSINE HYDROXYLASE"/>
    <property type="match status" value="1"/>
</dbReference>
<dbReference type="Gene3D" id="3.40.50.300">
    <property type="entry name" value="P-loop containing nucleotide triphosphate hydrolases"/>
    <property type="match status" value="1"/>
</dbReference>
<dbReference type="EMBL" id="AP022871">
    <property type="protein sequence ID" value="BCB86213.1"/>
    <property type="molecule type" value="Genomic_DNA"/>
</dbReference>
<dbReference type="GO" id="GO:0016491">
    <property type="term" value="F:oxidoreductase activity"/>
    <property type="evidence" value="ECO:0007669"/>
    <property type="project" value="TreeGrafter"/>
</dbReference>
<reference evidence="3 4" key="2">
    <citation type="submission" date="2020-03" db="EMBL/GenBank/DDBJ databases">
        <authorList>
            <person name="Ichikawa N."/>
            <person name="Kimura A."/>
            <person name="Kitahashi Y."/>
            <person name="Uohara A."/>
        </authorList>
    </citation>
    <scope>NUCLEOTIDE SEQUENCE [LARGE SCALE GENOMIC DNA]</scope>
    <source>
        <strain evidence="3 4">NBRC 105367</strain>
    </source>
</reference>
<dbReference type="Proteomes" id="UP000503011">
    <property type="component" value="Chromosome"/>
</dbReference>
<dbReference type="SUPFAM" id="SSF48371">
    <property type="entry name" value="ARM repeat"/>
    <property type="match status" value="1"/>
</dbReference>
<dbReference type="PROSITE" id="PS51257">
    <property type="entry name" value="PROKAR_LIPOPROTEIN"/>
    <property type="match status" value="1"/>
</dbReference>
<keyword evidence="4" id="KW-1185">Reference proteome</keyword>
<protein>
    <recommendedName>
        <fullName evidence="2">NACHT domain-containing protein</fullName>
    </recommendedName>
</protein>
<dbReference type="Gene3D" id="1.25.10.10">
    <property type="entry name" value="Leucine-rich Repeat Variant"/>
    <property type="match status" value="5"/>
</dbReference>
<dbReference type="InterPro" id="IPR004155">
    <property type="entry name" value="PBS_lyase_HEAT"/>
</dbReference>
<reference evidence="3 4" key="1">
    <citation type="submission" date="2020-03" db="EMBL/GenBank/DDBJ databases">
        <title>Whole genome shotgun sequence of Phytohabitans suffuscus NBRC 105367.</title>
        <authorList>
            <person name="Komaki H."/>
            <person name="Tamura T."/>
        </authorList>
    </citation>
    <scope>NUCLEOTIDE SEQUENCE [LARGE SCALE GENOMIC DNA]</scope>
    <source>
        <strain evidence="3 4">NBRC 105367</strain>
    </source>
</reference>
<keyword evidence="1" id="KW-1133">Transmembrane helix</keyword>
<evidence type="ECO:0000259" key="2">
    <source>
        <dbReference type="PROSITE" id="PS50837"/>
    </source>
</evidence>
<name>A0A6F8YJK3_9ACTN</name>
<accession>A0A6F8YJK3</accession>
<dbReference type="InterPro" id="IPR016024">
    <property type="entry name" value="ARM-type_fold"/>
</dbReference>
<dbReference type="KEGG" id="psuu:Psuf_035260"/>
<evidence type="ECO:0000313" key="4">
    <source>
        <dbReference type="Proteomes" id="UP000503011"/>
    </source>
</evidence>
<dbReference type="SMART" id="SM00567">
    <property type="entry name" value="EZ_HEAT"/>
    <property type="match status" value="9"/>
</dbReference>